<reference evidence="6 7" key="2">
    <citation type="submission" date="2019-02" db="EMBL/GenBank/DDBJ databases">
        <title>'Lichenibacterium ramalinii' gen. nov. sp. nov., 'Lichenibacterium minor' gen. nov. sp. nov.</title>
        <authorList>
            <person name="Pankratov T."/>
        </authorList>
    </citation>
    <scope>NUCLEOTIDE SEQUENCE [LARGE SCALE GENOMIC DNA]</scope>
    <source>
        <strain evidence="6 7">RmlP026</strain>
    </source>
</reference>
<gene>
    <name evidence="6" type="ORF">D3273_26610</name>
</gene>
<keyword evidence="2" id="KW-0238">DNA-binding</keyword>
<keyword evidence="3" id="KW-0804">Transcription</keyword>
<dbReference type="InterPro" id="IPR018490">
    <property type="entry name" value="cNMP-bd_dom_sf"/>
</dbReference>
<dbReference type="PROSITE" id="PS51063">
    <property type="entry name" value="HTH_CRP_2"/>
    <property type="match status" value="1"/>
</dbReference>
<evidence type="ECO:0000313" key="6">
    <source>
        <dbReference type="EMBL" id="RYC28935.1"/>
    </source>
</evidence>
<comment type="caution">
    <text evidence="6">The sequence shown here is derived from an EMBL/GenBank/DDBJ whole genome shotgun (WGS) entry which is preliminary data.</text>
</comment>
<dbReference type="InterPro" id="IPR000595">
    <property type="entry name" value="cNMP-bd_dom"/>
</dbReference>
<keyword evidence="7" id="KW-1185">Reference proteome</keyword>
<evidence type="ECO:0000259" key="4">
    <source>
        <dbReference type="PROSITE" id="PS50042"/>
    </source>
</evidence>
<dbReference type="Gene3D" id="2.60.120.10">
    <property type="entry name" value="Jelly Rolls"/>
    <property type="match status" value="1"/>
</dbReference>
<name>A0A4Q2U2M2_9HYPH</name>
<dbReference type="Proteomes" id="UP000290759">
    <property type="component" value="Unassembled WGS sequence"/>
</dbReference>
<dbReference type="Gene3D" id="1.10.10.10">
    <property type="entry name" value="Winged helix-like DNA-binding domain superfamily/Winged helix DNA-binding domain"/>
    <property type="match status" value="1"/>
</dbReference>
<evidence type="ECO:0000259" key="5">
    <source>
        <dbReference type="PROSITE" id="PS51063"/>
    </source>
</evidence>
<reference evidence="6 7" key="1">
    <citation type="submission" date="2018-12" db="EMBL/GenBank/DDBJ databases">
        <authorList>
            <person name="Grouzdev D.S."/>
            <person name="Krutkina M.S."/>
        </authorList>
    </citation>
    <scope>NUCLEOTIDE SEQUENCE [LARGE SCALE GENOMIC DNA]</scope>
    <source>
        <strain evidence="6 7">RmlP026</strain>
    </source>
</reference>
<dbReference type="SUPFAM" id="SSF46785">
    <property type="entry name" value="Winged helix' DNA-binding domain"/>
    <property type="match status" value="1"/>
</dbReference>
<proteinExistence type="predicted"/>
<dbReference type="OrthoDB" id="7584044at2"/>
<dbReference type="InterPro" id="IPR036388">
    <property type="entry name" value="WH-like_DNA-bd_sf"/>
</dbReference>
<protein>
    <submittedName>
        <fullName evidence="6">Crp/Fnr family transcriptional regulator</fullName>
    </submittedName>
</protein>
<sequence>MDNVLTRKLEHFAPLPAADRQLLDEIVLPVRDVPARTDLIREGQSSDNVRLIIQGLAYRYKNLANGRRQVVAYLLPGDFCDLHVHILKAMDHSIATVSACKVVDISRHRIAEMIGRPALARALWWATLVDEGTMREWLLNVGQRPALERIAHLFCEFYVKLRAAGMVTGTSFALPLIQEDIADTTGLSMVHVNRCLQQLREAGLLKVRHRLVEINDTDGLMHFCGFNPNYLHLDNLEPVA</sequence>
<organism evidence="6 7">
    <name type="scientific">Lichenibacterium minor</name>
    <dbReference type="NCBI Taxonomy" id="2316528"/>
    <lineage>
        <taxon>Bacteria</taxon>
        <taxon>Pseudomonadati</taxon>
        <taxon>Pseudomonadota</taxon>
        <taxon>Alphaproteobacteria</taxon>
        <taxon>Hyphomicrobiales</taxon>
        <taxon>Lichenihabitantaceae</taxon>
        <taxon>Lichenibacterium</taxon>
    </lineage>
</organism>
<dbReference type="AlphaFoldDB" id="A0A4Q2U2M2"/>
<dbReference type="PROSITE" id="PS50042">
    <property type="entry name" value="CNMP_BINDING_3"/>
    <property type="match status" value="1"/>
</dbReference>
<evidence type="ECO:0000256" key="3">
    <source>
        <dbReference type="ARBA" id="ARBA00023163"/>
    </source>
</evidence>
<accession>A0A4Q2U2M2</accession>
<dbReference type="GO" id="GO:0006355">
    <property type="term" value="P:regulation of DNA-templated transcription"/>
    <property type="evidence" value="ECO:0007669"/>
    <property type="project" value="InterPro"/>
</dbReference>
<dbReference type="SUPFAM" id="SSF51206">
    <property type="entry name" value="cAMP-binding domain-like"/>
    <property type="match status" value="1"/>
</dbReference>
<feature type="domain" description="Cyclic nucleotide-binding" evidence="4">
    <location>
        <begin position="11"/>
        <end position="116"/>
    </location>
</feature>
<dbReference type="Pfam" id="PF00027">
    <property type="entry name" value="cNMP_binding"/>
    <property type="match status" value="1"/>
</dbReference>
<dbReference type="InterPro" id="IPR014710">
    <property type="entry name" value="RmlC-like_jellyroll"/>
</dbReference>
<evidence type="ECO:0000256" key="2">
    <source>
        <dbReference type="ARBA" id="ARBA00023125"/>
    </source>
</evidence>
<dbReference type="GO" id="GO:0003677">
    <property type="term" value="F:DNA binding"/>
    <property type="evidence" value="ECO:0007669"/>
    <property type="project" value="UniProtKB-KW"/>
</dbReference>
<dbReference type="CDD" id="cd00038">
    <property type="entry name" value="CAP_ED"/>
    <property type="match status" value="1"/>
</dbReference>
<dbReference type="InterPro" id="IPR036390">
    <property type="entry name" value="WH_DNA-bd_sf"/>
</dbReference>
<dbReference type="SMART" id="SM00419">
    <property type="entry name" value="HTH_CRP"/>
    <property type="match status" value="1"/>
</dbReference>
<dbReference type="InterPro" id="IPR012318">
    <property type="entry name" value="HTH_CRP"/>
</dbReference>
<feature type="domain" description="HTH crp-type" evidence="5">
    <location>
        <begin position="144"/>
        <end position="218"/>
    </location>
</feature>
<dbReference type="Pfam" id="PF13545">
    <property type="entry name" value="HTH_Crp_2"/>
    <property type="match status" value="1"/>
</dbReference>
<dbReference type="EMBL" id="QYBB01000087">
    <property type="protein sequence ID" value="RYC28935.1"/>
    <property type="molecule type" value="Genomic_DNA"/>
</dbReference>
<keyword evidence="1" id="KW-0805">Transcription regulation</keyword>
<evidence type="ECO:0000313" key="7">
    <source>
        <dbReference type="Proteomes" id="UP000290759"/>
    </source>
</evidence>
<evidence type="ECO:0000256" key="1">
    <source>
        <dbReference type="ARBA" id="ARBA00023015"/>
    </source>
</evidence>
<dbReference type="RefSeq" id="WP_129229976.1">
    <property type="nucleotide sequence ID" value="NZ_QYBB01000087.1"/>
</dbReference>